<dbReference type="PANTHER" id="PTHR30185:SF13">
    <property type="entry name" value="LICABCH OPERON REGULATOR-RELATED"/>
    <property type="match status" value="1"/>
</dbReference>
<dbReference type="RefSeq" id="WP_311796754.1">
    <property type="nucleotide sequence ID" value="NZ_JARQAI010000004.1"/>
</dbReference>
<proteinExistence type="predicted"/>
<name>A0AAE4I151_9ENTE</name>
<reference evidence="5" key="1">
    <citation type="submission" date="2023-03" db="EMBL/GenBank/DDBJ databases">
        <authorList>
            <person name="Shen W."/>
            <person name="Cai J."/>
        </authorList>
    </citation>
    <scope>NUCLEOTIDE SEQUENCE</scope>
    <source>
        <strain evidence="5">P69-2</strain>
    </source>
</reference>
<feature type="domain" description="Mga helix-turn-helix" evidence="4">
    <location>
        <begin position="87"/>
        <end position="169"/>
    </location>
</feature>
<dbReference type="AlphaFoldDB" id="A0AAE4I151"/>
<sequence length="486" mass="56761">MYLTALELQNYEKDIYLGVHLLEQMADGGYYKRSELATALQLDVRSVQRLLEELSKKYRRFTETDLLLFEERGQQYHLVIANQMMEQNQFLVDLIRHSVTYQLLNLVVIGKARTVSELSQQLFCSESTIRRKIKALQRELKPLQLTVERGVVSFQAAESVIRMYLSVYYWRLFRGKDWPFAPLQHDLVGKISNAIQQFFQVELNPIKEQRLKYLLATHLLREVQGYSFTEDSIYQQTLVANSLFQAFYQQVSRVMPTYFRNKSALSNLFLNLLTREEYYHVPAISQQIHQLLRQAPFSVMDEVAALNQVLKNKINNPKTWEKFQALQAENYLISGHLYQRLFPMIQFNINGKLFWTKMHEQQAPLVAFITESLRELGESDSILFGRYLSVLRRLPELTVQPVLRIFLQTDLPEFEENIIIDELRQFLSKNYQVVFVNSLAASDICLTTSLLDQTNQVPTLAITEELQMTDYLALLTLLQGFGGKSF</sequence>
<evidence type="ECO:0000256" key="1">
    <source>
        <dbReference type="ARBA" id="ARBA00023015"/>
    </source>
</evidence>
<gene>
    <name evidence="5" type="ORF">P7H00_05000</name>
</gene>
<evidence type="ECO:0000313" key="6">
    <source>
        <dbReference type="Proteomes" id="UP001180842"/>
    </source>
</evidence>
<comment type="caution">
    <text evidence="5">The sequence shown here is derived from an EMBL/GenBank/DDBJ whole genome shotgun (WGS) entry which is preliminary data.</text>
</comment>
<organism evidence="5 6">
    <name type="scientific">Enterococcus pseudoavium</name>
    <dbReference type="NCBI Taxonomy" id="44007"/>
    <lineage>
        <taxon>Bacteria</taxon>
        <taxon>Bacillati</taxon>
        <taxon>Bacillota</taxon>
        <taxon>Bacilli</taxon>
        <taxon>Lactobacillales</taxon>
        <taxon>Enterococcaceae</taxon>
        <taxon>Enterococcus</taxon>
    </lineage>
</organism>
<dbReference type="Pfam" id="PF05043">
    <property type="entry name" value="Mga"/>
    <property type="match status" value="1"/>
</dbReference>
<feature type="coiled-coil region" evidence="3">
    <location>
        <begin position="37"/>
        <end position="64"/>
    </location>
</feature>
<keyword evidence="1" id="KW-0805">Transcription regulation</keyword>
<dbReference type="Gene3D" id="1.10.10.10">
    <property type="entry name" value="Winged helix-like DNA-binding domain superfamily/Winged helix DNA-binding domain"/>
    <property type="match status" value="1"/>
</dbReference>
<evidence type="ECO:0000313" key="5">
    <source>
        <dbReference type="EMBL" id="MDT2736492.1"/>
    </source>
</evidence>
<dbReference type="InterPro" id="IPR007737">
    <property type="entry name" value="Mga_HTH"/>
</dbReference>
<keyword evidence="2" id="KW-0804">Transcription</keyword>
<protein>
    <submittedName>
        <fullName evidence="5">Helix-turn-helix domain-containing protein</fullName>
    </submittedName>
</protein>
<dbReference type="InterPro" id="IPR036388">
    <property type="entry name" value="WH-like_DNA-bd_sf"/>
</dbReference>
<evidence type="ECO:0000259" key="4">
    <source>
        <dbReference type="Pfam" id="PF05043"/>
    </source>
</evidence>
<dbReference type="InterPro" id="IPR050661">
    <property type="entry name" value="BglG_antiterminators"/>
</dbReference>
<dbReference type="PANTHER" id="PTHR30185">
    <property type="entry name" value="CRYPTIC BETA-GLUCOSIDE BGL OPERON ANTITERMINATOR"/>
    <property type="match status" value="1"/>
</dbReference>
<accession>A0AAE4I151</accession>
<dbReference type="Proteomes" id="UP001180842">
    <property type="component" value="Unassembled WGS sequence"/>
</dbReference>
<keyword evidence="3" id="KW-0175">Coiled coil</keyword>
<dbReference type="EMBL" id="JARQAI010000004">
    <property type="protein sequence ID" value="MDT2736492.1"/>
    <property type="molecule type" value="Genomic_DNA"/>
</dbReference>
<evidence type="ECO:0000256" key="2">
    <source>
        <dbReference type="ARBA" id="ARBA00023163"/>
    </source>
</evidence>
<evidence type="ECO:0000256" key="3">
    <source>
        <dbReference type="SAM" id="Coils"/>
    </source>
</evidence>